<name>A0AAD9IKF0_PROWI</name>
<sequence>MCQHRYSSPISKAQTERADDIVARELEQLRRDATADATSRRQEYLFAAPASLDGWLRGMVNDQRDMPLVYLLFNIICTSCPAAALIWVWPCTSHWVGAAYLAATYALFLQRFMLTLHFSEHRPLFRREYRPLNWIAPYLLAPLLGVPPGMYRLHHCIMHHGGNNRWQSDASSTERYQRDSLFYFFLYWMRYALGSWVELPWTALRRGGLGALVRCLVTEAVFLGGTAALLRWRVVPALYTLALPFLLSSLALMLGNWSQHVFLEPSAPRQSLCLTYNCVACPDNLRSYNDGYHAVHHQNPQAHWTELPATFLASLDKQAQAGTFVFRGIQFFDVGLAVFLGKYDFLARHLVKYTPELAAASPEQLRQMFKDRLRPVRL</sequence>
<feature type="transmembrane region" description="Helical" evidence="1">
    <location>
        <begin position="181"/>
        <end position="199"/>
    </location>
</feature>
<reference evidence="3" key="1">
    <citation type="submission" date="2021-01" db="EMBL/GenBank/DDBJ databases">
        <authorList>
            <person name="Eckstrom K.M.E."/>
        </authorList>
    </citation>
    <scope>NUCLEOTIDE SEQUENCE</scope>
    <source>
        <strain evidence="3">UVCC 0001</strain>
    </source>
</reference>
<feature type="domain" description="Fatty acid desaturase" evidence="2">
    <location>
        <begin position="94"/>
        <end position="313"/>
    </location>
</feature>
<evidence type="ECO:0000259" key="2">
    <source>
        <dbReference type="Pfam" id="PF00487"/>
    </source>
</evidence>
<protein>
    <recommendedName>
        <fullName evidence="2">Fatty acid desaturase domain-containing protein</fullName>
    </recommendedName>
</protein>
<dbReference type="PANTHER" id="PTHR36459:SF1">
    <property type="entry name" value="FATTY ACID DESATURASE DOMAIN-CONTAINING PROTEIN-RELATED"/>
    <property type="match status" value="1"/>
</dbReference>
<dbReference type="InterPro" id="IPR005804">
    <property type="entry name" value="FA_desaturase_dom"/>
</dbReference>
<dbReference type="Proteomes" id="UP001255856">
    <property type="component" value="Unassembled WGS sequence"/>
</dbReference>
<keyword evidence="1" id="KW-1133">Transmembrane helix</keyword>
<feature type="transmembrane region" description="Helical" evidence="1">
    <location>
        <begin position="68"/>
        <end position="89"/>
    </location>
</feature>
<comment type="caution">
    <text evidence="3">The sequence shown here is derived from an EMBL/GenBank/DDBJ whole genome shotgun (WGS) entry which is preliminary data.</text>
</comment>
<proteinExistence type="predicted"/>
<evidence type="ECO:0000313" key="4">
    <source>
        <dbReference type="Proteomes" id="UP001255856"/>
    </source>
</evidence>
<keyword evidence="4" id="KW-1185">Reference proteome</keyword>
<dbReference type="Pfam" id="PF00487">
    <property type="entry name" value="FA_desaturase"/>
    <property type="match status" value="1"/>
</dbReference>
<organism evidence="3 4">
    <name type="scientific">Prototheca wickerhamii</name>
    <dbReference type="NCBI Taxonomy" id="3111"/>
    <lineage>
        <taxon>Eukaryota</taxon>
        <taxon>Viridiplantae</taxon>
        <taxon>Chlorophyta</taxon>
        <taxon>core chlorophytes</taxon>
        <taxon>Trebouxiophyceae</taxon>
        <taxon>Chlorellales</taxon>
        <taxon>Chlorellaceae</taxon>
        <taxon>Prototheca</taxon>
    </lineage>
</organism>
<feature type="transmembrane region" description="Helical" evidence="1">
    <location>
        <begin position="236"/>
        <end position="255"/>
    </location>
</feature>
<keyword evidence="1" id="KW-0812">Transmembrane</keyword>
<keyword evidence="1" id="KW-0472">Membrane</keyword>
<feature type="transmembrane region" description="Helical" evidence="1">
    <location>
        <begin position="211"/>
        <end position="230"/>
    </location>
</feature>
<dbReference type="EMBL" id="JASFZW010000006">
    <property type="protein sequence ID" value="KAK2077827.1"/>
    <property type="molecule type" value="Genomic_DNA"/>
</dbReference>
<accession>A0AAD9IKF0</accession>
<dbReference type="PANTHER" id="PTHR36459">
    <property type="entry name" value="ORF"/>
    <property type="match status" value="1"/>
</dbReference>
<evidence type="ECO:0000313" key="3">
    <source>
        <dbReference type="EMBL" id="KAK2077827.1"/>
    </source>
</evidence>
<dbReference type="AlphaFoldDB" id="A0AAD9IKF0"/>
<evidence type="ECO:0000256" key="1">
    <source>
        <dbReference type="SAM" id="Phobius"/>
    </source>
</evidence>
<dbReference type="GO" id="GO:0006629">
    <property type="term" value="P:lipid metabolic process"/>
    <property type="evidence" value="ECO:0007669"/>
    <property type="project" value="InterPro"/>
</dbReference>
<gene>
    <name evidence="3" type="ORF">QBZ16_004675</name>
</gene>
<feature type="transmembrane region" description="Helical" evidence="1">
    <location>
        <begin position="95"/>
        <end position="114"/>
    </location>
</feature>